<dbReference type="EMBL" id="UYRU01061145">
    <property type="protein sequence ID" value="VDN15021.1"/>
    <property type="molecule type" value="Genomic_DNA"/>
</dbReference>
<proteinExistence type="predicted"/>
<accession>A0A3P7MAU4</accession>
<dbReference type="OrthoDB" id="1695393at2759"/>
<keyword evidence="2" id="KW-1185">Reference proteome</keyword>
<evidence type="ECO:0000313" key="2">
    <source>
        <dbReference type="Proteomes" id="UP000281553"/>
    </source>
</evidence>
<protein>
    <submittedName>
        <fullName evidence="1">Uncharacterized protein</fullName>
    </submittedName>
</protein>
<sequence length="172" mass="18708">MPNTLAEVRHELQDSRLRSSLLLSILSQAIEEEKAEAVRAAAIRSLACAVTLMEDPDKLGQLACTLERILKQHPPNENTLVGLPDFRLQNSSGAVSASLEVWKAGDGVLGEQNGFEVTCDWLLPAVAQWCLEEDKLNDLLVGPWLDRLNSLGLVSTLSVSPLILKLGSAKIK</sequence>
<reference evidence="1 2" key="1">
    <citation type="submission" date="2018-11" db="EMBL/GenBank/DDBJ databases">
        <authorList>
            <consortium name="Pathogen Informatics"/>
        </authorList>
    </citation>
    <scope>NUCLEOTIDE SEQUENCE [LARGE SCALE GENOMIC DNA]</scope>
</reference>
<organism evidence="1 2">
    <name type="scientific">Dibothriocephalus latus</name>
    <name type="common">Fish tapeworm</name>
    <name type="synonym">Diphyllobothrium latum</name>
    <dbReference type="NCBI Taxonomy" id="60516"/>
    <lineage>
        <taxon>Eukaryota</taxon>
        <taxon>Metazoa</taxon>
        <taxon>Spiralia</taxon>
        <taxon>Lophotrochozoa</taxon>
        <taxon>Platyhelminthes</taxon>
        <taxon>Cestoda</taxon>
        <taxon>Eucestoda</taxon>
        <taxon>Diphyllobothriidea</taxon>
        <taxon>Diphyllobothriidae</taxon>
        <taxon>Dibothriocephalus</taxon>
    </lineage>
</organism>
<name>A0A3P7MAU4_DIBLA</name>
<evidence type="ECO:0000313" key="1">
    <source>
        <dbReference type="EMBL" id="VDN15021.1"/>
    </source>
</evidence>
<dbReference type="Proteomes" id="UP000281553">
    <property type="component" value="Unassembled WGS sequence"/>
</dbReference>
<gene>
    <name evidence="1" type="ORF">DILT_LOCUS10852</name>
</gene>
<dbReference type="AlphaFoldDB" id="A0A3P7MAU4"/>